<evidence type="ECO:0000256" key="2">
    <source>
        <dbReference type="ARBA" id="ARBA00007400"/>
    </source>
</evidence>
<comment type="similarity">
    <text evidence="2">Belongs to the acyltransferase 3 family.</text>
</comment>
<keyword evidence="5 7" id="KW-1133">Transmembrane helix</keyword>
<dbReference type="PANTHER" id="PTHR40074:SF2">
    <property type="entry name" value="O-ACETYLTRANSFERASE WECH"/>
    <property type="match status" value="1"/>
</dbReference>
<keyword evidence="10" id="KW-1185">Reference proteome</keyword>
<evidence type="ECO:0000313" key="10">
    <source>
        <dbReference type="Proteomes" id="UP000322981"/>
    </source>
</evidence>
<feature type="transmembrane region" description="Helical" evidence="7">
    <location>
        <begin position="256"/>
        <end position="275"/>
    </location>
</feature>
<dbReference type="PANTHER" id="PTHR40074">
    <property type="entry name" value="O-ACETYLTRANSFERASE WECH"/>
    <property type="match status" value="1"/>
</dbReference>
<feature type="transmembrane region" description="Helical" evidence="7">
    <location>
        <begin position="222"/>
        <end position="244"/>
    </location>
</feature>
<keyword evidence="3" id="KW-1003">Cell membrane</keyword>
<sequence>MKSDTPGRRNVHPANKRPFLAHIHYFRAFAIINIVLVHTWVAPSEFSDRADAHLLNLIREIAFHDATLYFIFISGFMFSYLSPKFTLARYYHSKLVTVISPYILMTMLVLVARAMPDVLGGSFDLGAFLASLWHALLTGSAQVQFWYIPFIAVVFLVSPLLLRIPRRWIGAVTLVAALLPLLGTRTGSTLALGQYIYFFPVYMIGAYAAMDYASFSALIRRWMPLLVVLAVLSTVWLIWLAGAVPTWGPLNGSESLFYVQKMSICLIALILFQSLEAHDLKLVSLFATYSFSIYFLHLLVEFGPVKLFWFEQVDAFAPQAMIPAAFVFALGVAFATLAVSMLLKRLFGRYSRYVIGA</sequence>
<evidence type="ECO:0000256" key="5">
    <source>
        <dbReference type="ARBA" id="ARBA00022989"/>
    </source>
</evidence>
<organism evidence="9 10">
    <name type="scientific">Thiohalocapsa marina</name>
    <dbReference type="NCBI Taxonomy" id="424902"/>
    <lineage>
        <taxon>Bacteria</taxon>
        <taxon>Pseudomonadati</taxon>
        <taxon>Pseudomonadota</taxon>
        <taxon>Gammaproteobacteria</taxon>
        <taxon>Chromatiales</taxon>
        <taxon>Chromatiaceae</taxon>
        <taxon>Thiohalocapsa</taxon>
    </lineage>
</organism>
<dbReference type="GO" id="GO:0005886">
    <property type="term" value="C:plasma membrane"/>
    <property type="evidence" value="ECO:0007669"/>
    <property type="project" value="UniProtKB-SubCell"/>
</dbReference>
<gene>
    <name evidence="9" type="ORF">F2Q65_03095</name>
</gene>
<evidence type="ECO:0000256" key="4">
    <source>
        <dbReference type="ARBA" id="ARBA00022692"/>
    </source>
</evidence>
<dbReference type="InterPro" id="IPR002656">
    <property type="entry name" value="Acyl_transf_3_dom"/>
</dbReference>
<proteinExistence type="inferred from homology"/>
<evidence type="ECO:0000256" key="7">
    <source>
        <dbReference type="SAM" id="Phobius"/>
    </source>
</evidence>
<keyword evidence="9" id="KW-0808">Transferase</keyword>
<dbReference type="Proteomes" id="UP000322981">
    <property type="component" value="Unassembled WGS sequence"/>
</dbReference>
<name>A0A5M8FSL7_9GAMM</name>
<feature type="transmembrane region" description="Helical" evidence="7">
    <location>
        <begin position="145"/>
        <end position="162"/>
    </location>
</feature>
<feature type="transmembrane region" description="Helical" evidence="7">
    <location>
        <begin position="282"/>
        <end position="300"/>
    </location>
</feature>
<feature type="transmembrane region" description="Helical" evidence="7">
    <location>
        <begin position="192"/>
        <end position="210"/>
    </location>
</feature>
<reference evidence="9 10" key="1">
    <citation type="submission" date="2019-09" db="EMBL/GenBank/DDBJ databases">
        <title>Whole-genome sequence of the purple sulfur bacterium Thiohalocapsa marina DSM 19078.</title>
        <authorList>
            <person name="Kyndt J.A."/>
            <person name="Meyer T.E."/>
        </authorList>
    </citation>
    <scope>NUCLEOTIDE SEQUENCE [LARGE SCALE GENOMIC DNA]</scope>
    <source>
        <strain evidence="9 10">DSM 19078</strain>
    </source>
</reference>
<evidence type="ECO:0000259" key="8">
    <source>
        <dbReference type="Pfam" id="PF01757"/>
    </source>
</evidence>
<keyword evidence="4 7" id="KW-0812">Transmembrane</keyword>
<feature type="transmembrane region" description="Helical" evidence="7">
    <location>
        <begin position="320"/>
        <end position="343"/>
    </location>
</feature>
<feature type="transmembrane region" description="Helical" evidence="7">
    <location>
        <begin position="21"/>
        <end position="41"/>
    </location>
</feature>
<accession>A0A5M8FSL7</accession>
<dbReference type="Pfam" id="PF01757">
    <property type="entry name" value="Acyl_transf_3"/>
    <property type="match status" value="1"/>
</dbReference>
<comment type="subcellular location">
    <subcellularLocation>
        <location evidence="1">Cell membrane</location>
        <topology evidence="1">Multi-pass membrane protein</topology>
    </subcellularLocation>
</comment>
<keyword evidence="9" id="KW-0012">Acyltransferase</keyword>
<dbReference type="EMBL" id="VWXX01000003">
    <property type="protein sequence ID" value="KAA6186895.1"/>
    <property type="molecule type" value="Genomic_DNA"/>
</dbReference>
<feature type="transmembrane region" description="Helical" evidence="7">
    <location>
        <begin position="61"/>
        <end position="83"/>
    </location>
</feature>
<evidence type="ECO:0000256" key="3">
    <source>
        <dbReference type="ARBA" id="ARBA00022475"/>
    </source>
</evidence>
<dbReference type="OrthoDB" id="7579632at2"/>
<dbReference type="AlphaFoldDB" id="A0A5M8FSL7"/>
<dbReference type="GO" id="GO:0009246">
    <property type="term" value="P:enterobacterial common antigen biosynthetic process"/>
    <property type="evidence" value="ECO:0007669"/>
    <property type="project" value="TreeGrafter"/>
</dbReference>
<protein>
    <submittedName>
        <fullName evidence="9">Acyltransferase</fullName>
    </submittedName>
</protein>
<evidence type="ECO:0000313" key="9">
    <source>
        <dbReference type="EMBL" id="KAA6186895.1"/>
    </source>
</evidence>
<comment type="caution">
    <text evidence="9">The sequence shown here is derived from an EMBL/GenBank/DDBJ whole genome shotgun (WGS) entry which is preliminary data.</text>
</comment>
<evidence type="ECO:0000256" key="1">
    <source>
        <dbReference type="ARBA" id="ARBA00004651"/>
    </source>
</evidence>
<keyword evidence="6 7" id="KW-0472">Membrane</keyword>
<evidence type="ECO:0000256" key="6">
    <source>
        <dbReference type="ARBA" id="ARBA00023136"/>
    </source>
</evidence>
<dbReference type="GO" id="GO:0016413">
    <property type="term" value="F:O-acetyltransferase activity"/>
    <property type="evidence" value="ECO:0007669"/>
    <property type="project" value="TreeGrafter"/>
</dbReference>
<feature type="transmembrane region" description="Helical" evidence="7">
    <location>
        <begin position="95"/>
        <end position="115"/>
    </location>
</feature>
<feature type="domain" description="Acyltransferase 3" evidence="8">
    <location>
        <begin position="23"/>
        <end position="342"/>
    </location>
</feature>
<feature type="transmembrane region" description="Helical" evidence="7">
    <location>
        <begin position="169"/>
        <end position="186"/>
    </location>
</feature>